<dbReference type="Proteomes" id="UP000778864">
    <property type="component" value="Unassembled WGS sequence"/>
</dbReference>
<dbReference type="EMBL" id="JAGZMU010000005">
    <property type="protein sequence ID" value="MBS4893821.1"/>
    <property type="molecule type" value="Genomic_DNA"/>
</dbReference>
<evidence type="ECO:0000313" key="2">
    <source>
        <dbReference type="Proteomes" id="UP000778864"/>
    </source>
</evidence>
<evidence type="ECO:0000313" key="1">
    <source>
        <dbReference type="EMBL" id="MBS4893821.1"/>
    </source>
</evidence>
<reference evidence="1" key="1">
    <citation type="submission" date="2021-02" db="EMBL/GenBank/DDBJ databases">
        <title>Infant gut strain persistence is associated with maternal origin, phylogeny, and functional potential including surface adhesion and iron acquisition.</title>
        <authorList>
            <person name="Lou Y.C."/>
        </authorList>
    </citation>
    <scope>NUCLEOTIDE SEQUENCE</scope>
    <source>
        <strain evidence="1">L3_108_031G1_dasL3_108_031G1_concoct_20</strain>
    </source>
</reference>
<sequence length="57" mass="6827">MEFVTIEQLEELEEREDVKKLESNGISGIDGRSTWYTVYYTDGTEKDVYWNEDQEEE</sequence>
<comment type="caution">
    <text evidence="1">The sequence shown here is derived from an EMBL/GenBank/DDBJ whole genome shotgun (WGS) entry which is preliminary data.</text>
</comment>
<organism evidence="1 2">
    <name type="scientific">Veillonella parvula</name>
    <name type="common">Staphylococcus parvulus</name>
    <dbReference type="NCBI Taxonomy" id="29466"/>
    <lineage>
        <taxon>Bacteria</taxon>
        <taxon>Bacillati</taxon>
        <taxon>Bacillota</taxon>
        <taxon>Negativicutes</taxon>
        <taxon>Veillonellales</taxon>
        <taxon>Veillonellaceae</taxon>
        <taxon>Veillonella</taxon>
    </lineage>
</organism>
<gene>
    <name evidence="1" type="ORF">KHZ90_08600</name>
</gene>
<protein>
    <submittedName>
        <fullName evidence="1">Uncharacterized protein</fullName>
    </submittedName>
</protein>
<name>A0A942WQR0_VEIPA</name>
<accession>A0A942WQR0</accession>
<dbReference type="AlphaFoldDB" id="A0A942WQR0"/>
<dbReference type="RefSeq" id="WP_278468146.1">
    <property type="nucleotide sequence ID" value="NZ_JAGZMU010000005.1"/>
</dbReference>
<proteinExistence type="predicted"/>